<dbReference type="InterPro" id="IPR016091">
    <property type="entry name" value="SuperAg_toxin_C"/>
</dbReference>
<keyword evidence="2" id="KW-1185">Reference proteome</keyword>
<protein>
    <submittedName>
        <fullName evidence="1">Uncharacterized protein</fullName>
    </submittedName>
</protein>
<evidence type="ECO:0000313" key="2">
    <source>
        <dbReference type="Proteomes" id="UP000622475"/>
    </source>
</evidence>
<proteinExistence type="predicted"/>
<accession>A0A929PW96</accession>
<dbReference type="EMBL" id="JADFFL010000002">
    <property type="protein sequence ID" value="MBE9661130.1"/>
    <property type="molecule type" value="Genomic_DNA"/>
</dbReference>
<dbReference type="SUPFAM" id="SSF54334">
    <property type="entry name" value="Superantigen toxins, C-terminal domain"/>
    <property type="match status" value="1"/>
</dbReference>
<organism evidence="1 2">
    <name type="scientific">Mucilaginibacter myungsuensis</name>
    <dbReference type="NCBI Taxonomy" id="649104"/>
    <lineage>
        <taxon>Bacteria</taxon>
        <taxon>Pseudomonadati</taxon>
        <taxon>Bacteroidota</taxon>
        <taxon>Sphingobacteriia</taxon>
        <taxon>Sphingobacteriales</taxon>
        <taxon>Sphingobacteriaceae</taxon>
        <taxon>Mucilaginibacter</taxon>
    </lineage>
</organism>
<dbReference type="Proteomes" id="UP000622475">
    <property type="component" value="Unassembled WGS sequence"/>
</dbReference>
<dbReference type="GO" id="GO:0005576">
    <property type="term" value="C:extracellular region"/>
    <property type="evidence" value="ECO:0007669"/>
    <property type="project" value="InterPro"/>
</dbReference>
<comment type="caution">
    <text evidence="1">The sequence shown here is derived from an EMBL/GenBank/DDBJ whole genome shotgun (WGS) entry which is preliminary data.</text>
</comment>
<gene>
    <name evidence="1" type="ORF">IRJ16_04485</name>
</gene>
<dbReference type="RefSeq" id="WP_194110337.1">
    <property type="nucleotide sequence ID" value="NZ_JADFFL010000002.1"/>
</dbReference>
<evidence type="ECO:0000313" key="1">
    <source>
        <dbReference type="EMBL" id="MBE9661130.1"/>
    </source>
</evidence>
<sequence>MPNIKFNYLYRDAGNYKTFGSVMFADPDHLSLQELEARIRSKLIDGQWFYAGEWQVPDLHTHPWDEELDHGFHEFESLELTEEEVGVGLTTHPCFCPW</sequence>
<dbReference type="AlphaFoldDB" id="A0A929PW96"/>
<reference evidence="1" key="1">
    <citation type="submission" date="2020-10" db="EMBL/GenBank/DDBJ databases">
        <title>Mucilaginibacter mali sp. nov., isolated from rhizosphere soil of apple orchard.</title>
        <authorList>
            <person name="Lee J.-S."/>
            <person name="Kim H.S."/>
            <person name="Kim J.-S."/>
        </authorList>
    </citation>
    <scope>NUCLEOTIDE SEQUENCE</scope>
    <source>
        <strain evidence="1">KCTC 22746</strain>
    </source>
</reference>
<name>A0A929PW96_9SPHI</name>